<dbReference type="InterPro" id="IPR005829">
    <property type="entry name" value="Sugar_transporter_CS"/>
</dbReference>
<dbReference type="InterPro" id="IPR053160">
    <property type="entry name" value="MFS_DHA3_Transporter"/>
</dbReference>
<feature type="transmembrane region" description="Helical" evidence="5">
    <location>
        <begin position="161"/>
        <end position="180"/>
    </location>
</feature>
<feature type="transmembrane region" description="Helical" evidence="5">
    <location>
        <begin position="365"/>
        <end position="386"/>
    </location>
</feature>
<feature type="transmembrane region" description="Helical" evidence="5">
    <location>
        <begin position="217"/>
        <end position="236"/>
    </location>
</feature>
<dbReference type="EMBL" id="AP028654">
    <property type="protein sequence ID" value="BEP28662.1"/>
    <property type="molecule type" value="Genomic_DNA"/>
</dbReference>
<feature type="transmembrane region" description="Helical" evidence="5">
    <location>
        <begin position="280"/>
        <end position="297"/>
    </location>
</feature>
<feature type="transmembrane region" description="Helical" evidence="5">
    <location>
        <begin position="12"/>
        <end position="32"/>
    </location>
</feature>
<feature type="transmembrane region" description="Helical" evidence="5">
    <location>
        <begin position="38"/>
        <end position="57"/>
    </location>
</feature>
<feature type="transmembrane region" description="Helical" evidence="5">
    <location>
        <begin position="138"/>
        <end position="155"/>
    </location>
</feature>
<dbReference type="AlphaFoldDB" id="A0AAU9EA03"/>
<accession>A0AAU9EA03</accession>
<name>A0AAU9EA03_9FIRM</name>
<keyword evidence="2 5" id="KW-0812">Transmembrane</keyword>
<evidence type="ECO:0000256" key="3">
    <source>
        <dbReference type="ARBA" id="ARBA00022989"/>
    </source>
</evidence>
<reference evidence="6 7" key="1">
    <citation type="submission" date="2023-08" db="EMBL/GenBank/DDBJ databases">
        <title>Helicovermis profunda gen. nov., sp. nov., a novel mesophilic, fermentative bacterium within the Bacillota from a deep-sea hydrothermal vent chimney.</title>
        <authorList>
            <person name="Miyazaki U."/>
            <person name="Mizutani D."/>
            <person name="Hashimoto Y."/>
            <person name="Tame A."/>
            <person name="Sawayama S."/>
            <person name="Miyazaki J."/>
            <person name="Takai K."/>
            <person name="Nakagawa S."/>
        </authorList>
    </citation>
    <scope>NUCLEOTIDE SEQUENCE [LARGE SCALE GENOMIC DNA]</scope>
    <source>
        <strain evidence="6 7">S502</strain>
    </source>
</reference>
<comment type="subcellular location">
    <subcellularLocation>
        <location evidence="1">Cell membrane</location>
        <topology evidence="1">Multi-pass membrane protein</topology>
    </subcellularLocation>
</comment>
<dbReference type="RefSeq" id="WP_338536969.1">
    <property type="nucleotide sequence ID" value="NZ_AP028654.1"/>
</dbReference>
<keyword evidence="3 5" id="KW-1133">Transmembrane helix</keyword>
<dbReference type="InterPro" id="IPR011701">
    <property type="entry name" value="MFS"/>
</dbReference>
<gene>
    <name evidence="6" type="ORF">HLPR_09930</name>
</gene>
<feature type="transmembrane region" description="Helical" evidence="5">
    <location>
        <begin position="69"/>
        <end position="87"/>
    </location>
</feature>
<dbReference type="GO" id="GO:0005886">
    <property type="term" value="C:plasma membrane"/>
    <property type="evidence" value="ECO:0007669"/>
    <property type="project" value="UniProtKB-SubCell"/>
</dbReference>
<sequence length="400" mass="45405">MLTKNNIKTYYIYSIFKNALLVGPIIVLYLLAKGLSMTEIMILQSIFSFSIFLLEVPTGAIADRFGRKYSLSLGAIFSAIAILIYIFGNSIYIYMVAEIIFSMGFCFKSGADSALLYDSLLELNREIEFKLIFGKGQSIVYIVQAIGSVAASFLYVKNHNLPFIISFVLMLFAASTALIFKEVTIKPLKNIKGKNEKYFELIKTSFQYIIKNSKIKGIALFAIIFYMFYRTSFWFYTPFFKAVAIPEYLYGSLFFVFNIVAAIASRNVDFFMKISKPKTMVIINLLLITSFIGLGLFKTPFAVIFILFQQITRGVYHPVLNKYINKNIESHNRATILSFISLVTNLVVALAMPLSGLMLDHTNVFTSHLIYGVLLLLLTIFLNYYLKGKATISKREKFSS</sequence>
<dbReference type="GO" id="GO:0022857">
    <property type="term" value="F:transmembrane transporter activity"/>
    <property type="evidence" value="ECO:0007669"/>
    <property type="project" value="InterPro"/>
</dbReference>
<dbReference type="KEGG" id="hprf:HLPR_09930"/>
<evidence type="ECO:0000256" key="4">
    <source>
        <dbReference type="ARBA" id="ARBA00023136"/>
    </source>
</evidence>
<dbReference type="PANTHER" id="PTHR23530:SF1">
    <property type="entry name" value="PERMEASE, MAJOR FACILITATOR SUPERFAMILY-RELATED"/>
    <property type="match status" value="1"/>
</dbReference>
<dbReference type="SUPFAM" id="SSF103473">
    <property type="entry name" value="MFS general substrate transporter"/>
    <property type="match status" value="1"/>
</dbReference>
<feature type="transmembrane region" description="Helical" evidence="5">
    <location>
        <begin position="248"/>
        <end position="268"/>
    </location>
</feature>
<dbReference type="PROSITE" id="PS00216">
    <property type="entry name" value="SUGAR_TRANSPORT_1"/>
    <property type="match status" value="1"/>
</dbReference>
<organism evidence="6 7">
    <name type="scientific">Helicovermis profundi</name>
    <dbReference type="NCBI Taxonomy" id="3065157"/>
    <lineage>
        <taxon>Bacteria</taxon>
        <taxon>Bacillati</taxon>
        <taxon>Bacillota</taxon>
        <taxon>Clostridia</taxon>
        <taxon>Helicovermis</taxon>
    </lineage>
</organism>
<evidence type="ECO:0000256" key="5">
    <source>
        <dbReference type="SAM" id="Phobius"/>
    </source>
</evidence>
<feature type="transmembrane region" description="Helical" evidence="5">
    <location>
        <begin position="336"/>
        <end position="359"/>
    </location>
</feature>
<dbReference type="Proteomes" id="UP001321786">
    <property type="component" value="Chromosome"/>
</dbReference>
<evidence type="ECO:0000313" key="7">
    <source>
        <dbReference type="Proteomes" id="UP001321786"/>
    </source>
</evidence>
<protein>
    <submittedName>
        <fullName evidence="6">MFS transporter</fullName>
    </submittedName>
</protein>
<evidence type="ECO:0000256" key="1">
    <source>
        <dbReference type="ARBA" id="ARBA00004651"/>
    </source>
</evidence>
<evidence type="ECO:0000313" key="6">
    <source>
        <dbReference type="EMBL" id="BEP28662.1"/>
    </source>
</evidence>
<dbReference type="PANTHER" id="PTHR23530">
    <property type="entry name" value="TRANSPORT PROTEIN-RELATED"/>
    <property type="match status" value="1"/>
</dbReference>
<dbReference type="Pfam" id="PF07690">
    <property type="entry name" value="MFS_1"/>
    <property type="match status" value="1"/>
</dbReference>
<keyword evidence="4 5" id="KW-0472">Membrane</keyword>
<proteinExistence type="predicted"/>
<dbReference type="Gene3D" id="1.20.1250.20">
    <property type="entry name" value="MFS general substrate transporter like domains"/>
    <property type="match status" value="1"/>
</dbReference>
<dbReference type="InterPro" id="IPR036259">
    <property type="entry name" value="MFS_trans_sf"/>
</dbReference>
<keyword evidence="7" id="KW-1185">Reference proteome</keyword>
<evidence type="ECO:0000256" key="2">
    <source>
        <dbReference type="ARBA" id="ARBA00022692"/>
    </source>
</evidence>